<feature type="domain" description="SHSP" evidence="3">
    <location>
        <begin position="33"/>
        <end position="139"/>
    </location>
</feature>
<organism evidence="4 5">
    <name type="scientific">Candidatus Nitrosopumilus salarius BD31</name>
    <dbReference type="NCBI Taxonomy" id="859350"/>
    <lineage>
        <taxon>Archaea</taxon>
        <taxon>Nitrososphaerota</taxon>
        <taxon>Nitrososphaeria</taxon>
        <taxon>Nitrosopumilales</taxon>
        <taxon>Nitrosopumilaceae</taxon>
        <taxon>Nitrosopumilus</taxon>
    </lineage>
</organism>
<dbReference type="Proteomes" id="UP000003423">
    <property type="component" value="Unassembled WGS sequence"/>
</dbReference>
<keyword evidence="5" id="KW-1185">Reference proteome</keyword>
<gene>
    <name evidence="4" type="ORF">BD31_I1960</name>
</gene>
<reference evidence="4 5" key="1">
    <citation type="journal article" date="2012" name="J. Bacteriol.">
        <title>Genome sequence of "Candidatus Nitrosopumilus salaria" BD31, an ammonia-oxidizing archaeon from the San Francisco Bay estuary.</title>
        <authorList>
            <person name="Mosier A.C."/>
            <person name="Allen E.E."/>
            <person name="Kim M."/>
            <person name="Ferriera S."/>
            <person name="Francis C.A."/>
        </authorList>
    </citation>
    <scope>NUCLEOTIDE SEQUENCE [LARGE SCALE GENOMIC DNA]</scope>
    <source>
        <strain evidence="4 5">BD31</strain>
    </source>
</reference>
<dbReference type="Gene3D" id="2.60.40.790">
    <property type="match status" value="1"/>
</dbReference>
<dbReference type="Pfam" id="PF00011">
    <property type="entry name" value="HSP20"/>
    <property type="match status" value="1"/>
</dbReference>
<dbReference type="CDD" id="cd06464">
    <property type="entry name" value="ACD_sHsps-like"/>
    <property type="match status" value="1"/>
</dbReference>
<accession>I3CZJ6</accession>
<evidence type="ECO:0000313" key="5">
    <source>
        <dbReference type="Proteomes" id="UP000003423"/>
    </source>
</evidence>
<proteinExistence type="inferred from homology"/>
<comment type="similarity">
    <text evidence="1 2">Belongs to the small heat shock protein (HSP20) family.</text>
</comment>
<comment type="caution">
    <text evidence="4">The sequence shown here is derived from an EMBL/GenBank/DDBJ whole genome shotgun (WGS) entry which is preliminary data.</text>
</comment>
<evidence type="ECO:0000259" key="3">
    <source>
        <dbReference type="PROSITE" id="PS01031"/>
    </source>
</evidence>
<evidence type="ECO:0000256" key="1">
    <source>
        <dbReference type="PROSITE-ProRule" id="PRU00285"/>
    </source>
</evidence>
<evidence type="ECO:0000313" key="4">
    <source>
        <dbReference type="EMBL" id="EIJ64889.1"/>
    </source>
</evidence>
<dbReference type="AlphaFoldDB" id="I3CZJ6"/>
<dbReference type="PROSITE" id="PS01031">
    <property type="entry name" value="SHSP"/>
    <property type="match status" value="1"/>
</dbReference>
<evidence type="ECO:0000256" key="2">
    <source>
        <dbReference type="RuleBase" id="RU003616"/>
    </source>
</evidence>
<dbReference type="SUPFAM" id="SSF49764">
    <property type="entry name" value="HSP20-like chaperones"/>
    <property type="match status" value="1"/>
</dbReference>
<protein>
    <submittedName>
        <fullName evidence="4">Hsp20/alpha crystallin family protein</fullName>
    </submittedName>
</protein>
<dbReference type="InterPro" id="IPR002068">
    <property type="entry name" value="A-crystallin/Hsp20_dom"/>
</dbReference>
<dbReference type="PATRIC" id="fig|859350.6.peg.2017"/>
<name>I3CZJ6_9ARCH</name>
<dbReference type="EMBL" id="AEXL02000170">
    <property type="protein sequence ID" value="EIJ64889.1"/>
    <property type="molecule type" value="Genomic_DNA"/>
</dbReference>
<dbReference type="InterPro" id="IPR008978">
    <property type="entry name" value="HSP20-like_chaperone"/>
</dbReference>
<sequence length="139" mass="16248">MVKESHKFTGDKMKKDDFEFDMTLPVFTPLLDDIEQRILSPLSCLREYDNYWIVEFDLPMVGKKNINIIFNQNTVTVEAKLKEKYSEEKLGKITKFEYFKKSVSLPGKVDSKKITTKFEKGRLEIKIPKKMDGTSIKVN</sequence>